<sequence>MNKYLYDNDYYPGILALKFDMMLNLMLPPHHPGENKVWFSKVDCQNVATESHNENDASILKQQTCPIKRNPTVYKNYGC</sequence>
<keyword evidence="1" id="KW-1185">Reference proteome</keyword>
<name>A0A1I8BWS2_MELHA</name>
<proteinExistence type="predicted"/>
<protein>
    <submittedName>
        <fullName evidence="2">Uncharacterized protein</fullName>
    </submittedName>
</protein>
<organism evidence="1 2">
    <name type="scientific">Meloidogyne hapla</name>
    <name type="common">Root-knot nematode worm</name>
    <dbReference type="NCBI Taxonomy" id="6305"/>
    <lineage>
        <taxon>Eukaryota</taxon>
        <taxon>Metazoa</taxon>
        <taxon>Ecdysozoa</taxon>
        <taxon>Nematoda</taxon>
        <taxon>Chromadorea</taxon>
        <taxon>Rhabditida</taxon>
        <taxon>Tylenchina</taxon>
        <taxon>Tylenchomorpha</taxon>
        <taxon>Tylenchoidea</taxon>
        <taxon>Meloidogynidae</taxon>
        <taxon>Meloidogyninae</taxon>
        <taxon>Meloidogyne</taxon>
    </lineage>
</organism>
<dbReference type="WBParaSite" id="MhA1_Contig691.frz3.gene10">
    <property type="protein sequence ID" value="MhA1_Contig691.frz3.gene10"/>
    <property type="gene ID" value="MhA1_Contig691.frz3.gene10"/>
</dbReference>
<accession>A0A1I8BWS2</accession>
<evidence type="ECO:0000313" key="2">
    <source>
        <dbReference type="WBParaSite" id="MhA1_Contig691.frz3.gene10"/>
    </source>
</evidence>
<dbReference type="Proteomes" id="UP000095281">
    <property type="component" value="Unplaced"/>
</dbReference>
<reference evidence="2" key="1">
    <citation type="submission" date="2016-11" db="UniProtKB">
        <authorList>
            <consortium name="WormBaseParasite"/>
        </authorList>
    </citation>
    <scope>IDENTIFICATION</scope>
</reference>
<dbReference type="AlphaFoldDB" id="A0A1I8BWS2"/>
<evidence type="ECO:0000313" key="1">
    <source>
        <dbReference type="Proteomes" id="UP000095281"/>
    </source>
</evidence>